<evidence type="ECO:0000256" key="1">
    <source>
        <dbReference type="SAM" id="Phobius"/>
    </source>
</evidence>
<feature type="transmembrane region" description="Helical" evidence="1">
    <location>
        <begin position="330"/>
        <end position="349"/>
    </location>
</feature>
<dbReference type="HOGENOM" id="CLU_608078_0_0_5"/>
<evidence type="ECO:0000259" key="2">
    <source>
        <dbReference type="Pfam" id="PF09925"/>
    </source>
</evidence>
<sequence length="436" mass="44605">MTDMPFSYRERVLRDIRSWAARGLIDLAQQRRLEEEVRRGSDLGGLQVALGIAAALLVGTAALAFVASNWAAMPPFARLLLLIAADALVVGLAGLAAFRQRASGDPTLRHIADALAALSVAVSAAALALMGQTFHLPADLSGFALTVAVVGTVTALVARSGGAAGIAAAALVVTAWPDLDEFGPARAVSWPGWACLGLLAAGQLSGWIPARSAGFLVLLIPVATEIAVVGDGEPRVDAGRLVLLAFGVIALAQVLRLVPALPDRVASRLSRLAGAAAGLLLIGLLIRAAGVTGWPSATATPSAPRLLLMAVWIGLVLLPPRLRGEPLPVGLLILAAAALVPLCLGGPAPPILGEAGWAVWTVLLPILAVAVAARLDHRRTLYAGSLAACLVIALALMMLADNLIGVSLHLLVAGALAALAVAAIRRLPRHAAPSWP</sequence>
<keyword evidence="1" id="KW-0812">Transmembrane</keyword>
<dbReference type="AlphaFoldDB" id="B8IB21"/>
<proteinExistence type="predicted"/>
<dbReference type="InterPro" id="IPR018677">
    <property type="entry name" value="DUF2157"/>
</dbReference>
<dbReference type="Proteomes" id="UP000008207">
    <property type="component" value="Chromosome"/>
</dbReference>
<feature type="transmembrane region" description="Helical" evidence="1">
    <location>
        <begin position="270"/>
        <end position="290"/>
    </location>
</feature>
<feature type="transmembrane region" description="Helical" evidence="1">
    <location>
        <begin position="110"/>
        <end position="131"/>
    </location>
</feature>
<evidence type="ECO:0000313" key="3">
    <source>
        <dbReference type="EMBL" id="ACL55414.1"/>
    </source>
</evidence>
<feature type="transmembrane region" description="Helical" evidence="1">
    <location>
        <begin position="188"/>
        <end position="208"/>
    </location>
</feature>
<keyword evidence="1" id="KW-1133">Transmembrane helix</keyword>
<accession>B8IB21</accession>
<reference evidence="3 4" key="1">
    <citation type="submission" date="2009-01" db="EMBL/GenBank/DDBJ databases">
        <title>Complete sequence of chromosome of Methylobacterium nodulans ORS 2060.</title>
        <authorList>
            <consortium name="US DOE Joint Genome Institute"/>
            <person name="Lucas S."/>
            <person name="Copeland A."/>
            <person name="Lapidus A."/>
            <person name="Glavina del Rio T."/>
            <person name="Dalin E."/>
            <person name="Tice H."/>
            <person name="Bruce D."/>
            <person name="Goodwin L."/>
            <person name="Pitluck S."/>
            <person name="Sims D."/>
            <person name="Brettin T."/>
            <person name="Detter J.C."/>
            <person name="Han C."/>
            <person name="Larimer F."/>
            <person name="Land M."/>
            <person name="Hauser L."/>
            <person name="Kyrpides N."/>
            <person name="Ivanova N."/>
            <person name="Marx C.J."/>
            <person name="Richardson P."/>
        </authorList>
    </citation>
    <scope>NUCLEOTIDE SEQUENCE [LARGE SCALE GENOMIC DNA]</scope>
    <source>
        <strain evidence="4">LMG 21967 / CNCM I-2342 / ORS 2060</strain>
    </source>
</reference>
<feature type="transmembrane region" description="Helical" evidence="1">
    <location>
        <begin position="302"/>
        <end position="318"/>
    </location>
</feature>
<feature type="transmembrane region" description="Helical" evidence="1">
    <location>
        <begin position="238"/>
        <end position="258"/>
    </location>
</feature>
<feature type="transmembrane region" description="Helical" evidence="1">
    <location>
        <begin position="355"/>
        <end position="373"/>
    </location>
</feature>
<feature type="transmembrane region" description="Helical" evidence="1">
    <location>
        <begin position="406"/>
        <end position="424"/>
    </location>
</feature>
<feature type="transmembrane region" description="Helical" evidence="1">
    <location>
        <begin position="380"/>
        <end position="400"/>
    </location>
</feature>
<dbReference type="STRING" id="460265.Mnod_0371"/>
<protein>
    <submittedName>
        <fullName evidence="3">Membrane protein-like protein</fullName>
    </submittedName>
</protein>
<name>B8IB21_METNO</name>
<feature type="transmembrane region" description="Helical" evidence="1">
    <location>
        <begin position="79"/>
        <end position="98"/>
    </location>
</feature>
<evidence type="ECO:0000313" key="4">
    <source>
        <dbReference type="Proteomes" id="UP000008207"/>
    </source>
</evidence>
<feature type="transmembrane region" description="Helical" evidence="1">
    <location>
        <begin position="48"/>
        <end position="67"/>
    </location>
</feature>
<organism evidence="3 4">
    <name type="scientific">Methylobacterium nodulans (strain LMG 21967 / CNCM I-2342 / ORS 2060)</name>
    <dbReference type="NCBI Taxonomy" id="460265"/>
    <lineage>
        <taxon>Bacteria</taxon>
        <taxon>Pseudomonadati</taxon>
        <taxon>Pseudomonadota</taxon>
        <taxon>Alphaproteobacteria</taxon>
        <taxon>Hyphomicrobiales</taxon>
        <taxon>Methylobacteriaceae</taxon>
        <taxon>Methylobacterium</taxon>
    </lineage>
</organism>
<dbReference type="EMBL" id="CP001349">
    <property type="protein sequence ID" value="ACL55414.1"/>
    <property type="molecule type" value="Genomic_DNA"/>
</dbReference>
<dbReference type="KEGG" id="mno:Mnod_0371"/>
<dbReference type="Pfam" id="PF09925">
    <property type="entry name" value="DUF2157"/>
    <property type="match status" value="1"/>
</dbReference>
<gene>
    <name evidence="3" type="ordered locus">Mnod_0371</name>
</gene>
<dbReference type="eggNOG" id="COG4872">
    <property type="taxonomic scope" value="Bacteria"/>
</dbReference>
<feature type="transmembrane region" description="Helical" evidence="1">
    <location>
        <begin position="143"/>
        <end position="176"/>
    </location>
</feature>
<keyword evidence="4" id="KW-1185">Reference proteome</keyword>
<feature type="domain" description="DUF2157" evidence="2">
    <location>
        <begin position="18"/>
        <end position="162"/>
    </location>
</feature>
<keyword evidence="1" id="KW-0472">Membrane</keyword>